<dbReference type="HOGENOM" id="CLU_165255_1_1_6"/>
<evidence type="ECO:0000259" key="2">
    <source>
        <dbReference type="PROSITE" id="PS01148"/>
    </source>
</evidence>
<reference evidence="3 4" key="1">
    <citation type="journal article" date="2012" name="J. Bacteriol.">
        <title>Complete Genome Sequence of the Naphthalene-Degrading Pseudomonas putida Strain ND6.</title>
        <authorList>
            <person name="Li S."/>
            <person name="Zhao H."/>
            <person name="Li Y."/>
            <person name="Niu S."/>
            <person name="Cai B."/>
        </authorList>
    </citation>
    <scope>NUCLEOTIDE SEQUENCE [LARGE SCALE GENOMIC DNA]</scope>
    <source>
        <strain evidence="3 4">ND6</strain>
    </source>
</reference>
<dbReference type="PROSITE" id="PS01148">
    <property type="entry name" value="UPF0033"/>
    <property type="match status" value="1"/>
</dbReference>
<dbReference type="Pfam" id="PF01206">
    <property type="entry name" value="TusA"/>
    <property type="match status" value="1"/>
</dbReference>
<dbReference type="InterPro" id="IPR036868">
    <property type="entry name" value="TusA-like_sf"/>
</dbReference>
<organism evidence="3 4">
    <name type="scientific">Pseudomonas putida ND6</name>
    <dbReference type="NCBI Taxonomy" id="231023"/>
    <lineage>
        <taxon>Bacteria</taxon>
        <taxon>Pseudomonadati</taxon>
        <taxon>Pseudomonadota</taxon>
        <taxon>Gammaproteobacteria</taxon>
        <taxon>Pseudomonadales</taxon>
        <taxon>Pseudomonadaceae</taxon>
        <taxon>Pseudomonas</taxon>
    </lineage>
</organism>
<proteinExistence type="inferred from homology"/>
<comment type="similarity">
    <text evidence="1">Belongs to the sulfur carrier protein TusA family.</text>
</comment>
<protein>
    <submittedName>
        <fullName evidence="3">SirA family protein</fullName>
    </submittedName>
</protein>
<dbReference type="EMBL" id="CP003588">
    <property type="protein sequence ID" value="AFK70845.1"/>
    <property type="molecule type" value="Genomic_DNA"/>
</dbReference>
<dbReference type="PANTHER" id="PTHR33279:SF2">
    <property type="entry name" value="SULFUR CARRIER PROTEIN TUSA"/>
    <property type="match status" value="1"/>
</dbReference>
<dbReference type="CDD" id="cd00291">
    <property type="entry name" value="SirA_YedF_YeeD"/>
    <property type="match status" value="1"/>
</dbReference>
<accession>I3UZC4</accession>
<feature type="domain" description="UPF0033" evidence="2">
    <location>
        <begin position="35"/>
        <end position="59"/>
    </location>
</feature>
<name>I3UZC4_PSEPU</name>
<dbReference type="InterPro" id="IPR001455">
    <property type="entry name" value="TusA-like"/>
</dbReference>
<evidence type="ECO:0000313" key="3">
    <source>
        <dbReference type="EMBL" id="AFK70845.1"/>
    </source>
</evidence>
<dbReference type="PATRIC" id="fig|231023.4.peg.3626"/>
<gene>
    <name evidence="3" type="ORF">YSA_07554</name>
</gene>
<dbReference type="Proteomes" id="UP000005268">
    <property type="component" value="Chromosome"/>
</dbReference>
<dbReference type="PANTHER" id="PTHR33279">
    <property type="entry name" value="SULFUR CARRIER PROTEIN YEDF-RELATED"/>
    <property type="match status" value="1"/>
</dbReference>
<dbReference type="KEGG" id="ppi:YSA_07554"/>
<sequence length="103" mass="10876">MATSGAILASHAKKHPGDAFGDPAMSNTLTCDAELDASGLNCPLPLLKAKMELNRLASGAVLKVIATDAGSQRDFRTFAQLAGHTLLQETAEAGTYTYWLRKA</sequence>
<dbReference type="SUPFAM" id="SSF64307">
    <property type="entry name" value="SirA-like"/>
    <property type="match status" value="1"/>
</dbReference>
<dbReference type="Gene3D" id="3.30.110.40">
    <property type="entry name" value="TusA-like domain"/>
    <property type="match status" value="1"/>
</dbReference>
<dbReference type="AlphaFoldDB" id="I3UZC4"/>
<evidence type="ECO:0000256" key="1">
    <source>
        <dbReference type="ARBA" id="ARBA00008984"/>
    </source>
</evidence>
<evidence type="ECO:0000313" key="4">
    <source>
        <dbReference type="Proteomes" id="UP000005268"/>
    </source>
</evidence>